<accession>A0A817AL69</accession>
<reference evidence="2" key="1">
    <citation type="submission" date="2021-01" db="EMBL/GenBank/DDBJ databases">
        <authorList>
            <consortium name="Genoscope - CEA"/>
            <person name="William W."/>
        </authorList>
    </citation>
    <scope>NUCLEOTIDE SEQUENCE</scope>
</reference>
<dbReference type="EMBL" id="HG994358">
    <property type="protein sequence ID" value="CAF2266945.1"/>
    <property type="molecule type" value="Genomic_DNA"/>
</dbReference>
<dbReference type="AlphaFoldDB" id="A0A817AL69"/>
<sequence>MNQVQPKVGTRDAIILTNGATEKPCNRRKTRLRQLHAINLSSRTEAQIRNSDREKPLRCQRRGKKMSPRVKRPEEVKLPRGQ</sequence>
<dbReference type="Gramene" id="CDX76109">
    <property type="protein sequence ID" value="CDX76109"/>
    <property type="gene ID" value="GSBRNA2T00126383001"/>
</dbReference>
<gene>
    <name evidence="2" type="ORF">DARMORV10_A04P04660.1</name>
</gene>
<feature type="region of interest" description="Disordered" evidence="1">
    <location>
        <begin position="42"/>
        <end position="82"/>
    </location>
</feature>
<dbReference type="Proteomes" id="UP001295469">
    <property type="component" value="Chromosome A04"/>
</dbReference>
<protein>
    <submittedName>
        <fullName evidence="2">(rape) hypothetical protein</fullName>
    </submittedName>
</protein>
<name>A0A817AL69_BRANA</name>
<feature type="compositionally biased region" description="Basic residues" evidence="1">
    <location>
        <begin position="58"/>
        <end position="70"/>
    </location>
</feature>
<feature type="compositionally biased region" description="Basic and acidic residues" evidence="1">
    <location>
        <begin position="71"/>
        <end position="82"/>
    </location>
</feature>
<proteinExistence type="predicted"/>
<evidence type="ECO:0000313" key="2">
    <source>
        <dbReference type="EMBL" id="CAF2266945.1"/>
    </source>
</evidence>
<organism evidence="2">
    <name type="scientific">Brassica napus</name>
    <name type="common">Rape</name>
    <dbReference type="NCBI Taxonomy" id="3708"/>
    <lineage>
        <taxon>Eukaryota</taxon>
        <taxon>Viridiplantae</taxon>
        <taxon>Streptophyta</taxon>
        <taxon>Embryophyta</taxon>
        <taxon>Tracheophyta</taxon>
        <taxon>Spermatophyta</taxon>
        <taxon>Magnoliopsida</taxon>
        <taxon>eudicotyledons</taxon>
        <taxon>Gunneridae</taxon>
        <taxon>Pentapetalae</taxon>
        <taxon>rosids</taxon>
        <taxon>malvids</taxon>
        <taxon>Brassicales</taxon>
        <taxon>Brassicaceae</taxon>
        <taxon>Brassiceae</taxon>
        <taxon>Brassica</taxon>
    </lineage>
</organism>
<evidence type="ECO:0000256" key="1">
    <source>
        <dbReference type="SAM" id="MobiDB-lite"/>
    </source>
</evidence>